<dbReference type="SUPFAM" id="SSF53474">
    <property type="entry name" value="alpha/beta-Hydrolases"/>
    <property type="match status" value="1"/>
</dbReference>
<comment type="similarity">
    <text evidence="1 3">Belongs to the type-B carboxylesterase/lipase family.</text>
</comment>
<sequence>MTATAPRPRVTLPQGTVVGVRETGEYPGAIECFKGIPYALPPTGDRRFRPPCRVPAVSSPADVEIDASQWGPRAFAKQFIVTGPALPESEDCLTANIFRQEGSGAGGEGEDSKKKLLPVAVYMHGGAFNRGNAAMHNSGAMVGWSAEPFICVSFGYRIGALGFLPSALSKKEGAVNLGLKDQICLMEWVQENIGFFGGDKDQVTLFGLSAGAHSIGHHLLDYEPNKKPLFHRVIIESGSPTSRAVRHYDSTIHERQFADFLAAVSLPPDTPEGEVFPYLRSLPASVIAEAQTKVFGAYNPSLRWAFQPVIDGEIIRRAPMDTWRQGLWHRGIPIMTGHTTNEGAIYVDRKMATDDEFVAFWKTLLPQLTDDEDIPRIKGLYPDPLAHPCSKFAEKRRQCVEKGEIGEQFKRIEAAYAQYAYITPVKHTAHLATDPEQNEGKGGVPPVYVYHWALESDVIGGAKHGDNMFQETREPSRRGVSATQDAISAVLHAYITSFIVHGGDPNVIRCVKKGSQVDGIVEEAVEGRPVWGTYTRDKPVLMTFGEKNKELVGGDVDRGQPAELVDDVDSRDECEFWWSKVDISSL</sequence>
<feature type="domain" description="Carboxylesterase type B" evidence="4">
    <location>
        <begin position="8"/>
        <end position="549"/>
    </location>
</feature>
<accession>A0A136IRM5</accession>
<protein>
    <recommendedName>
        <fullName evidence="3">Carboxylic ester hydrolase</fullName>
        <ecNumber evidence="3">3.1.1.-</ecNumber>
    </recommendedName>
</protein>
<dbReference type="InterPro" id="IPR002018">
    <property type="entry name" value="CarbesteraseB"/>
</dbReference>
<keyword evidence="2 3" id="KW-0378">Hydrolase</keyword>
<gene>
    <name evidence="5" type="ORF">Micbo1qcDRAFT_236505</name>
</gene>
<dbReference type="PROSITE" id="PS00122">
    <property type="entry name" value="CARBOXYLESTERASE_B_1"/>
    <property type="match status" value="1"/>
</dbReference>
<name>A0A136IRM5_9PEZI</name>
<dbReference type="Gene3D" id="3.40.50.1820">
    <property type="entry name" value="alpha/beta hydrolase"/>
    <property type="match status" value="1"/>
</dbReference>
<dbReference type="InterPro" id="IPR050309">
    <property type="entry name" value="Type-B_Carboxylest/Lipase"/>
</dbReference>
<evidence type="ECO:0000256" key="2">
    <source>
        <dbReference type="ARBA" id="ARBA00022801"/>
    </source>
</evidence>
<organism evidence="5 6">
    <name type="scientific">Microdochium bolleyi</name>
    <dbReference type="NCBI Taxonomy" id="196109"/>
    <lineage>
        <taxon>Eukaryota</taxon>
        <taxon>Fungi</taxon>
        <taxon>Dikarya</taxon>
        <taxon>Ascomycota</taxon>
        <taxon>Pezizomycotina</taxon>
        <taxon>Sordariomycetes</taxon>
        <taxon>Xylariomycetidae</taxon>
        <taxon>Xylariales</taxon>
        <taxon>Microdochiaceae</taxon>
        <taxon>Microdochium</taxon>
    </lineage>
</organism>
<dbReference type="STRING" id="196109.A0A136IRM5"/>
<dbReference type="GO" id="GO:0016787">
    <property type="term" value="F:hydrolase activity"/>
    <property type="evidence" value="ECO:0007669"/>
    <property type="project" value="UniProtKB-KW"/>
</dbReference>
<reference evidence="6" key="1">
    <citation type="submission" date="2016-02" db="EMBL/GenBank/DDBJ databases">
        <title>Draft genome sequence of Microdochium bolleyi, a fungal endophyte of beachgrass.</title>
        <authorList>
            <consortium name="DOE Joint Genome Institute"/>
            <person name="David A.S."/>
            <person name="May G."/>
            <person name="Haridas S."/>
            <person name="Lim J."/>
            <person name="Wang M."/>
            <person name="Labutti K."/>
            <person name="Lipzen A."/>
            <person name="Barry K."/>
            <person name="Grigoriev I.V."/>
        </authorList>
    </citation>
    <scope>NUCLEOTIDE SEQUENCE [LARGE SCALE GENOMIC DNA]</scope>
    <source>
        <strain evidence="6">J235TASD1</strain>
    </source>
</reference>
<dbReference type="AlphaFoldDB" id="A0A136IRM5"/>
<keyword evidence="6" id="KW-1185">Reference proteome</keyword>
<evidence type="ECO:0000259" key="4">
    <source>
        <dbReference type="Pfam" id="PF00135"/>
    </source>
</evidence>
<dbReference type="InterPro" id="IPR029058">
    <property type="entry name" value="AB_hydrolase_fold"/>
</dbReference>
<evidence type="ECO:0000256" key="3">
    <source>
        <dbReference type="RuleBase" id="RU361235"/>
    </source>
</evidence>
<dbReference type="EC" id="3.1.1.-" evidence="3"/>
<dbReference type="InParanoid" id="A0A136IRM5"/>
<dbReference type="OrthoDB" id="408631at2759"/>
<dbReference type="EMBL" id="KQ964263">
    <property type="protein sequence ID" value="KXJ87369.1"/>
    <property type="molecule type" value="Genomic_DNA"/>
</dbReference>
<evidence type="ECO:0000313" key="5">
    <source>
        <dbReference type="EMBL" id="KXJ87369.1"/>
    </source>
</evidence>
<dbReference type="PANTHER" id="PTHR11559">
    <property type="entry name" value="CARBOXYLESTERASE"/>
    <property type="match status" value="1"/>
</dbReference>
<proteinExistence type="inferred from homology"/>
<dbReference type="Pfam" id="PF00135">
    <property type="entry name" value="COesterase"/>
    <property type="match status" value="1"/>
</dbReference>
<evidence type="ECO:0000256" key="1">
    <source>
        <dbReference type="ARBA" id="ARBA00005964"/>
    </source>
</evidence>
<evidence type="ECO:0000313" key="6">
    <source>
        <dbReference type="Proteomes" id="UP000070501"/>
    </source>
</evidence>
<dbReference type="ESTHER" id="9pezi-a0a136irm5">
    <property type="family name" value="Fungal_carboxylesterase_lipase"/>
</dbReference>
<dbReference type="Proteomes" id="UP000070501">
    <property type="component" value="Unassembled WGS sequence"/>
</dbReference>
<dbReference type="InterPro" id="IPR019826">
    <property type="entry name" value="Carboxylesterase_B_AS"/>
</dbReference>